<dbReference type="SUPFAM" id="SSF49464">
    <property type="entry name" value="Carboxypeptidase regulatory domain-like"/>
    <property type="match status" value="1"/>
</dbReference>
<feature type="domain" description="Outer membrane protein beta-barrel" evidence="6">
    <location>
        <begin position="431"/>
        <end position="889"/>
    </location>
</feature>
<dbReference type="Gene3D" id="2.60.40.1120">
    <property type="entry name" value="Carboxypeptidase-like, regulatory domain"/>
    <property type="match status" value="1"/>
</dbReference>
<feature type="signal peptide" evidence="5">
    <location>
        <begin position="1"/>
        <end position="19"/>
    </location>
</feature>
<dbReference type="InterPro" id="IPR041700">
    <property type="entry name" value="OMP_b-brl_3"/>
</dbReference>
<evidence type="ECO:0000256" key="5">
    <source>
        <dbReference type="SAM" id="SignalP"/>
    </source>
</evidence>
<gene>
    <name evidence="7" type="ORF">ACFSYC_03780</name>
</gene>
<proteinExistence type="predicted"/>
<keyword evidence="2" id="KW-0472">Membrane</keyword>
<feature type="region of interest" description="Disordered" evidence="4">
    <location>
        <begin position="901"/>
        <end position="921"/>
    </location>
</feature>
<dbReference type="RefSeq" id="WP_377123687.1">
    <property type="nucleotide sequence ID" value="NZ_JBHUON010000003.1"/>
</dbReference>
<dbReference type="Gene3D" id="2.40.170.20">
    <property type="entry name" value="TonB-dependent receptor, beta-barrel domain"/>
    <property type="match status" value="1"/>
</dbReference>
<dbReference type="SUPFAM" id="SSF56935">
    <property type="entry name" value="Porins"/>
    <property type="match status" value="1"/>
</dbReference>
<dbReference type="EMBL" id="JBHUON010000003">
    <property type="protein sequence ID" value="MFD2863799.1"/>
    <property type="molecule type" value="Genomic_DNA"/>
</dbReference>
<name>A0ABW5XJA9_9SPHI</name>
<reference evidence="8" key="1">
    <citation type="journal article" date="2019" name="Int. J. Syst. Evol. Microbiol.">
        <title>The Global Catalogue of Microorganisms (GCM) 10K type strain sequencing project: providing services to taxonomists for standard genome sequencing and annotation.</title>
        <authorList>
            <consortium name="The Broad Institute Genomics Platform"/>
            <consortium name="The Broad Institute Genome Sequencing Center for Infectious Disease"/>
            <person name="Wu L."/>
            <person name="Ma J."/>
        </authorList>
    </citation>
    <scope>NUCLEOTIDE SEQUENCE [LARGE SCALE GENOMIC DNA]</scope>
    <source>
        <strain evidence="8">KCTC 52232</strain>
    </source>
</reference>
<evidence type="ECO:0000313" key="8">
    <source>
        <dbReference type="Proteomes" id="UP001597601"/>
    </source>
</evidence>
<evidence type="ECO:0000256" key="4">
    <source>
        <dbReference type="SAM" id="MobiDB-lite"/>
    </source>
</evidence>
<dbReference type="InterPro" id="IPR008969">
    <property type="entry name" value="CarboxyPept-like_regulatory"/>
</dbReference>
<evidence type="ECO:0000256" key="2">
    <source>
        <dbReference type="ARBA" id="ARBA00023136"/>
    </source>
</evidence>
<dbReference type="InterPro" id="IPR036942">
    <property type="entry name" value="Beta-barrel_TonB_sf"/>
</dbReference>
<comment type="caution">
    <text evidence="7">The sequence shown here is derived from an EMBL/GenBank/DDBJ whole genome shotgun (WGS) entry which is preliminary data.</text>
</comment>
<keyword evidence="5" id="KW-0732">Signal</keyword>
<evidence type="ECO:0000256" key="3">
    <source>
        <dbReference type="ARBA" id="ARBA00023237"/>
    </source>
</evidence>
<keyword evidence="3" id="KW-0998">Cell outer membrane</keyword>
<sequence length="921" mass="102750">MRTLLVALIFITLSGKLFAQQPVPPPPLPFREVSGVVKDEKGETVPGATITLKSVSDTINTSSNEDGIFVFKNVKKAAFNLTVTNMGSETFLKKYLNSDVAKKLVLDPITLKPSSNQLNEVKINGTPSIVYKTDTVEYRASDYKVRENSTVDELLKKMEGMEVGTDGSLVHQGENVVQAKLNGKVFSGGSIAQAIKNLPADIVEKIQIVDDYGDQAARTGVKTGMPNKILNITTKPDRSVGTTGRTTLQAGSHGRYNANISLQRINANQVINIIGNIRSTVEGIGGGNPGTTDSGSPSISYRDQWSKKVQVNTNFSSNYNHNESQNMRYGFDNGRFGPTTFSENGTNESKSKGMNGSFQIEIQADSSNFIQISPNFGKSSSSSNSFYRRDQVDDFTDTAGNSLFQHRLSVGTNFSSNDNKNFGIGGLFVHTFKPRRSISINVNASRNESESSGGSDKTYNYFADSTQNIPLTSLDSAINILTRRNNNSNSMGASATYTEPISLLSLLELRSEFSRNKNDVQSLQYEDNGSGVLTLRQDLSNVFNYSVTQSRYNASYRYDGKKVQMSLGVTGIAYNLTGARINNSTGQYANSSRSTFKVVPSFRFSYMWTRTQRLQLNYNAGNSQPDFQQIQPFTDRTNPLNIVIGNPNLNPAFNHSINGSYNNYIANSRFNISLSGYANFYPDRITNNTLIKVVNKVLIRETYYLNLDGSHSYGGNYGVSKQLDDRRYNISLNGGVNYDFNTALDNNRLYHVTSWRFNERFGPRINPNDNIEVNPYVGYNLTRTFTTLPSGRSTLYQTFRFAIDGRMYFKQTYQFNYSASKNFVKGIQNSTNPFVVNMGFQKEFLKKRNLVFTLDVYDVFNQNNFIRQDPTSTGGQISTISSTLSRYFMAGIRLNLQKWSGRPQRNGKNMQRRGDGSFIYN</sequence>
<evidence type="ECO:0000259" key="6">
    <source>
        <dbReference type="Pfam" id="PF14905"/>
    </source>
</evidence>
<keyword evidence="8" id="KW-1185">Reference proteome</keyword>
<dbReference type="Pfam" id="PF13620">
    <property type="entry name" value="CarboxypepD_reg"/>
    <property type="match status" value="1"/>
</dbReference>
<dbReference type="Proteomes" id="UP001597601">
    <property type="component" value="Unassembled WGS sequence"/>
</dbReference>
<organism evidence="7 8">
    <name type="scientific">Mucilaginibacter antarcticus</name>
    <dbReference type="NCBI Taxonomy" id="1855725"/>
    <lineage>
        <taxon>Bacteria</taxon>
        <taxon>Pseudomonadati</taxon>
        <taxon>Bacteroidota</taxon>
        <taxon>Sphingobacteriia</taxon>
        <taxon>Sphingobacteriales</taxon>
        <taxon>Sphingobacteriaceae</taxon>
        <taxon>Mucilaginibacter</taxon>
    </lineage>
</organism>
<evidence type="ECO:0000313" key="7">
    <source>
        <dbReference type="EMBL" id="MFD2863799.1"/>
    </source>
</evidence>
<dbReference type="Pfam" id="PF14905">
    <property type="entry name" value="OMP_b-brl_3"/>
    <property type="match status" value="1"/>
</dbReference>
<feature type="chain" id="PRO_5045498287" evidence="5">
    <location>
        <begin position="20"/>
        <end position="921"/>
    </location>
</feature>
<comment type="subcellular location">
    <subcellularLocation>
        <location evidence="1">Cell outer membrane</location>
    </subcellularLocation>
</comment>
<evidence type="ECO:0000256" key="1">
    <source>
        <dbReference type="ARBA" id="ARBA00004442"/>
    </source>
</evidence>
<accession>A0ABW5XJA9</accession>
<protein>
    <submittedName>
        <fullName evidence="7">Outer membrane beta-barrel protein</fullName>
    </submittedName>
</protein>